<feature type="transmembrane region" description="Helical" evidence="7">
    <location>
        <begin position="221"/>
        <end position="239"/>
    </location>
</feature>
<dbReference type="PANTHER" id="PTHR30589:SF0">
    <property type="entry name" value="PHOSPHATIDYLGLYCEROL--PROLIPOPROTEIN DIACYLGLYCERYL TRANSFERASE"/>
    <property type="match status" value="1"/>
</dbReference>
<gene>
    <name evidence="7" type="primary">lgt</name>
    <name evidence="8" type="ORF">VAMP_145n114</name>
</gene>
<feature type="binding site" evidence="7">
    <location>
        <position position="141"/>
    </location>
    <ligand>
        <name>a 1,2-diacyl-sn-glycero-3-phospho-(1'-sn-glycerol)</name>
        <dbReference type="ChEBI" id="CHEBI:64716"/>
    </ligand>
</feature>
<evidence type="ECO:0000256" key="1">
    <source>
        <dbReference type="ARBA" id="ARBA00007150"/>
    </source>
</evidence>
<reference evidence="8 9" key="1">
    <citation type="journal article" date="2021" name="Nat. Commun.">
        <title>Reductive evolution and unique predatory mode in the CPR bacterium Vampirococcus lugosii.</title>
        <authorList>
            <person name="Moreira D."/>
            <person name="Zivanovic Y."/>
            <person name="Lopez-Archilla A.I."/>
            <person name="Iniesto M."/>
            <person name="Lopez-Garcia P."/>
        </authorList>
    </citation>
    <scope>NUCLEOTIDE SEQUENCE [LARGE SCALE GENOMIC DNA]</scope>
    <source>
        <strain evidence="8">Chiprana</strain>
    </source>
</reference>
<keyword evidence="3 7" id="KW-0808">Transferase</keyword>
<dbReference type="Proteomes" id="UP000680365">
    <property type="component" value="Unassembled WGS sequence"/>
</dbReference>
<evidence type="ECO:0000313" key="9">
    <source>
        <dbReference type="Proteomes" id="UP000680365"/>
    </source>
</evidence>
<name>A0ABS5QN74_9BACT</name>
<proteinExistence type="inferred from homology"/>
<evidence type="ECO:0000256" key="7">
    <source>
        <dbReference type="HAMAP-Rule" id="MF_01147"/>
    </source>
</evidence>
<sequence length="282" mass="32818">MVALEIFGISIYWYGIFYLLSFVLSYLFLYSLARSNLLDNYGKVKNLLKNNLDDIAFYIILGVLLGGRLGYVIFYNQSIIFNNIWEIFFIWQGGMAFVGGVIGVFLSMLYIKSKYKLSYKDFYFLIDLIVIVVPLGIFFGRIGNFLNQELFGKTIDEIGSSILYQNQELLEAINLIYIYETVDQEKRLNTNFLESFGEGLLLFLIFIVIFWKKLISGKYKVGLISGLFLLLYGIIRFIIEFGRDTTQVNYILGFTSSQYFMIIFIILGFMILFGFDKMEKKF</sequence>
<dbReference type="NCBIfam" id="TIGR00544">
    <property type="entry name" value="lgt"/>
    <property type="match status" value="1"/>
</dbReference>
<dbReference type="GO" id="GO:0016740">
    <property type="term" value="F:transferase activity"/>
    <property type="evidence" value="ECO:0007669"/>
    <property type="project" value="UniProtKB-KW"/>
</dbReference>
<comment type="catalytic activity">
    <reaction evidence="7">
        <text>L-cysteinyl-[prolipoprotein] + a 1,2-diacyl-sn-glycero-3-phospho-(1'-sn-glycerol) = an S-1,2-diacyl-sn-glyceryl-L-cysteinyl-[prolipoprotein] + sn-glycerol 1-phosphate + H(+)</text>
        <dbReference type="Rhea" id="RHEA:56712"/>
        <dbReference type="Rhea" id="RHEA-COMP:14679"/>
        <dbReference type="Rhea" id="RHEA-COMP:14680"/>
        <dbReference type="ChEBI" id="CHEBI:15378"/>
        <dbReference type="ChEBI" id="CHEBI:29950"/>
        <dbReference type="ChEBI" id="CHEBI:57685"/>
        <dbReference type="ChEBI" id="CHEBI:64716"/>
        <dbReference type="ChEBI" id="CHEBI:140658"/>
        <dbReference type="EC" id="2.5.1.145"/>
    </reaction>
</comment>
<dbReference type="HAMAP" id="MF_01147">
    <property type="entry name" value="Lgt"/>
    <property type="match status" value="1"/>
</dbReference>
<comment type="similarity">
    <text evidence="1 7">Belongs to the Lgt family.</text>
</comment>
<comment type="pathway">
    <text evidence="7">Protein modification; lipoprotein biosynthesis (diacylglyceryl transfer).</text>
</comment>
<evidence type="ECO:0000313" key="8">
    <source>
        <dbReference type="EMBL" id="MBS8122168.1"/>
    </source>
</evidence>
<feature type="transmembrane region" description="Helical" evidence="7">
    <location>
        <begin position="259"/>
        <end position="275"/>
    </location>
</feature>
<feature type="transmembrane region" description="Helical" evidence="7">
    <location>
        <begin position="122"/>
        <end position="142"/>
    </location>
</feature>
<evidence type="ECO:0000256" key="5">
    <source>
        <dbReference type="ARBA" id="ARBA00022989"/>
    </source>
</evidence>
<evidence type="ECO:0000256" key="3">
    <source>
        <dbReference type="ARBA" id="ARBA00022679"/>
    </source>
</evidence>
<feature type="transmembrane region" description="Helical" evidence="7">
    <location>
        <begin position="54"/>
        <end position="75"/>
    </location>
</feature>
<feature type="transmembrane region" description="Helical" evidence="7">
    <location>
        <begin position="196"/>
        <end position="214"/>
    </location>
</feature>
<organism evidence="8 9">
    <name type="scientific">Candidatus Vampirococcus lugosii</name>
    <dbReference type="NCBI Taxonomy" id="2789015"/>
    <lineage>
        <taxon>Bacteria</taxon>
        <taxon>Candidatus Absconditibacteriota</taxon>
        <taxon>Vampirococcus</taxon>
    </lineage>
</organism>
<dbReference type="EC" id="2.5.1.145" evidence="7"/>
<dbReference type="PANTHER" id="PTHR30589">
    <property type="entry name" value="PROLIPOPROTEIN DIACYLGLYCERYL TRANSFERASE"/>
    <property type="match status" value="1"/>
</dbReference>
<keyword evidence="6 7" id="KW-0472">Membrane</keyword>
<comment type="subcellular location">
    <subcellularLocation>
        <location evidence="7">Cell membrane</location>
        <topology evidence="7">Multi-pass membrane protein</topology>
    </subcellularLocation>
</comment>
<evidence type="ECO:0000256" key="2">
    <source>
        <dbReference type="ARBA" id="ARBA00022475"/>
    </source>
</evidence>
<dbReference type="EMBL" id="JAEDAM010000049">
    <property type="protein sequence ID" value="MBS8122168.1"/>
    <property type="molecule type" value="Genomic_DNA"/>
</dbReference>
<accession>A0ABS5QN74</accession>
<dbReference type="PROSITE" id="PS01311">
    <property type="entry name" value="LGT"/>
    <property type="match status" value="1"/>
</dbReference>
<comment type="caution">
    <text evidence="8">The sequence shown here is derived from an EMBL/GenBank/DDBJ whole genome shotgun (WGS) entry which is preliminary data.</text>
</comment>
<dbReference type="RefSeq" id="WP_213349478.1">
    <property type="nucleotide sequence ID" value="NZ_JAEDAM010000049.1"/>
</dbReference>
<dbReference type="InterPro" id="IPR001640">
    <property type="entry name" value="Lgt"/>
</dbReference>
<keyword evidence="9" id="KW-1185">Reference proteome</keyword>
<keyword evidence="4 7" id="KW-0812">Transmembrane</keyword>
<evidence type="ECO:0000256" key="4">
    <source>
        <dbReference type="ARBA" id="ARBA00022692"/>
    </source>
</evidence>
<comment type="function">
    <text evidence="7">Catalyzes the transfer of the diacylglyceryl group from phosphatidylglycerol to the sulfhydryl group of the N-terminal cysteine of a prolipoprotein, the first step in the formation of mature lipoproteins.</text>
</comment>
<keyword evidence="5 7" id="KW-1133">Transmembrane helix</keyword>
<feature type="transmembrane region" description="Helical" evidence="7">
    <location>
        <begin position="12"/>
        <end position="33"/>
    </location>
</feature>
<dbReference type="Pfam" id="PF01790">
    <property type="entry name" value="LGT"/>
    <property type="match status" value="1"/>
</dbReference>
<feature type="transmembrane region" description="Helical" evidence="7">
    <location>
        <begin position="87"/>
        <end position="110"/>
    </location>
</feature>
<evidence type="ECO:0000256" key="6">
    <source>
        <dbReference type="ARBA" id="ARBA00023136"/>
    </source>
</evidence>
<protein>
    <recommendedName>
        <fullName evidence="7">Phosphatidylglycerol--prolipoprotein diacylglyceryl transferase</fullName>
        <ecNumber evidence="7">2.5.1.145</ecNumber>
    </recommendedName>
</protein>
<keyword evidence="2 7" id="KW-1003">Cell membrane</keyword>